<comment type="caution">
    <text evidence="1">The sequence shown here is derived from an EMBL/GenBank/DDBJ whole genome shotgun (WGS) entry which is preliminary data.</text>
</comment>
<reference evidence="1 2" key="1">
    <citation type="journal article" date="2014" name="Am. J. Bot.">
        <title>Genome assembly and annotation for red clover (Trifolium pratense; Fabaceae).</title>
        <authorList>
            <person name="Istvanek J."/>
            <person name="Jaros M."/>
            <person name="Krenek A."/>
            <person name="Repkova J."/>
        </authorList>
    </citation>
    <scope>NUCLEOTIDE SEQUENCE [LARGE SCALE GENOMIC DNA]</scope>
    <source>
        <strain evidence="2">cv. Tatra</strain>
        <tissue evidence="1">Young leaves</tissue>
    </source>
</reference>
<organism evidence="1 2">
    <name type="scientific">Trifolium pratense</name>
    <name type="common">Red clover</name>
    <dbReference type="NCBI Taxonomy" id="57577"/>
    <lineage>
        <taxon>Eukaryota</taxon>
        <taxon>Viridiplantae</taxon>
        <taxon>Streptophyta</taxon>
        <taxon>Embryophyta</taxon>
        <taxon>Tracheophyta</taxon>
        <taxon>Spermatophyta</taxon>
        <taxon>Magnoliopsida</taxon>
        <taxon>eudicotyledons</taxon>
        <taxon>Gunneridae</taxon>
        <taxon>Pentapetalae</taxon>
        <taxon>rosids</taxon>
        <taxon>fabids</taxon>
        <taxon>Fabales</taxon>
        <taxon>Fabaceae</taxon>
        <taxon>Papilionoideae</taxon>
        <taxon>50 kb inversion clade</taxon>
        <taxon>NPAAA clade</taxon>
        <taxon>Hologalegina</taxon>
        <taxon>IRL clade</taxon>
        <taxon>Trifolieae</taxon>
        <taxon>Trifolium</taxon>
    </lineage>
</organism>
<accession>A0A2K3JQQ2</accession>
<gene>
    <name evidence="1" type="ORF">L195_g058170</name>
</gene>
<evidence type="ECO:0000313" key="2">
    <source>
        <dbReference type="Proteomes" id="UP000236291"/>
    </source>
</evidence>
<proteinExistence type="predicted"/>
<dbReference type="AlphaFoldDB" id="A0A2K3JQQ2"/>
<dbReference type="Proteomes" id="UP000236291">
    <property type="component" value="Unassembled WGS sequence"/>
</dbReference>
<name>A0A2K3JQQ2_TRIPR</name>
<protein>
    <submittedName>
        <fullName evidence="1">Uncharacterized protein</fullName>
    </submittedName>
</protein>
<sequence>MWGRVGGGRRVMVKGKRDIVMWVKSENSVVCGVINEWEVILVRVRWDLKEGEW</sequence>
<dbReference type="EMBL" id="ASHM01119327">
    <property type="protein sequence ID" value="PNX56369.1"/>
    <property type="molecule type" value="Genomic_DNA"/>
</dbReference>
<reference evidence="1 2" key="2">
    <citation type="journal article" date="2017" name="Front. Plant Sci.">
        <title>Gene Classification and Mining of Molecular Markers Useful in Red Clover (Trifolium pratense) Breeding.</title>
        <authorList>
            <person name="Istvanek J."/>
            <person name="Dluhosova J."/>
            <person name="Dluhos P."/>
            <person name="Patkova L."/>
            <person name="Nedelnik J."/>
            <person name="Repkova J."/>
        </authorList>
    </citation>
    <scope>NUCLEOTIDE SEQUENCE [LARGE SCALE GENOMIC DNA]</scope>
    <source>
        <strain evidence="2">cv. Tatra</strain>
        <tissue evidence="1">Young leaves</tissue>
    </source>
</reference>
<evidence type="ECO:0000313" key="1">
    <source>
        <dbReference type="EMBL" id="PNX56369.1"/>
    </source>
</evidence>